<dbReference type="GO" id="GO:0016020">
    <property type="term" value="C:membrane"/>
    <property type="evidence" value="ECO:0007669"/>
    <property type="project" value="UniProtKB-SubCell"/>
</dbReference>
<dbReference type="InterPro" id="IPR003825">
    <property type="entry name" value="Colicin-V_CvpA"/>
</dbReference>
<evidence type="ECO:0000256" key="3">
    <source>
        <dbReference type="ARBA" id="ARBA00022989"/>
    </source>
</evidence>
<evidence type="ECO:0000256" key="1">
    <source>
        <dbReference type="ARBA" id="ARBA00004141"/>
    </source>
</evidence>
<evidence type="ECO:0000256" key="5">
    <source>
        <dbReference type="SAM" id="Phobius"/>
    </source>
</evidence>
<dbReference type="InterPro" id="IPR052719">
    <property type="entry name" value="CvpA-like"/>
</dbReference>
<evidence type="ECO:0000256" key="4">
    <source>
        <dbReference type="ARBA" id="ARBA00023136"/>
    </source>
</evidence>
<feature type="transmembrane region" description="Helical" evidence="5">
    <location>
        <begin position="6"/>
        <end position="24"/>
    </location>
</feature>
<feature type="transmembrane region" description="Helical" evidence="5">
    <location>
        <begin position="31"/>
        <end position="49"/>
    </location>
</feature>
<reference evidence="6 7" key="1">
    <citation type="submission" date="2019-12" db="EMBL/GenBank/DDBJ databases">
        <title>Genomic-based taxomic classification of the family Erythrobacteraceae.</title>
        <authorList>
            <person name="Xu L."/>
        </authorList>
    </citation>
    <scope>NUCLEOTIDE SEQUENCE [LARGE SCALE GENOMIC DNA]</scope>
    <source>
        <strain evidence="6 7">100921-2</strain>
    </source>
</reference>
<evidence type="ECO:0000256" key="2">
    <source>
        <dbReference type="ARBA" id="ARBA00022692"/>
    </source>
</evidence>
<keyword evidence="7" id="KW-1185">Reference proteome</keyword>
<dbReference type="Pfam" id="PF02674">
    <property type="entry name" value="Colicin_V"/>
    <property type="match status" value="1"/>
</dbReference>
<accession>A0A6I4TAL8</accession>
<comment type="subcellular location">
    <subcellularLocation>
        <location evidence="1">Membrane</location>
        <topology evidence="1">Multi-pass membrane protein</topology>
    </subcellularLocation>
</comment>
<dbReference type="GO" id="GO:0009403">
    <property type="term" value="P:toxin biosynthetic process"/>
    <property type="evidence" value="ECO:0007669"/>
    <property type="project" value="InterPro"/>
</dbReference>
<keyword evidence="4 5" id="KW-0472">Membrane</keyword>
<organism evidence="6 7">
    <name type="scientific">Tsuneonella aeria</name>
    <dbReference type="NCBI Taxonomy" id="1837929"/>
    <lineage>
        <taxon>Bacteria</taxon>
        <taxon>Pseudomonadati</taxon>
        <taxon>Pseudomonadota</taxon>
        <taxon>Alphaproteobacteria</taxon>
        <taxon>Sphingomonadales</taxon>
        <taxon>Erythrobacteraceae</taxon>
        <taxon>Tsuneonella</taxon>
    </lineage>
</organism>
<dbReference type="EMBL" id="WTZA01000001">
    <property type="protein sequence ID" value="MXO73804.1"/>
    <property type="molecule type" value="Genomic_DNA"/>
</dbReference>
<dbReference type="Proteomes" id="UP000439522">
    <property type="component" value="Unassembled WGS sequence"/>
</dbReference>
<dbReference type="OrthoDB" id="9806894at2"/>
<name>A0A6I4TAL8_9SPHN</name>
<feature type="transmembrane region" description="Helical" evidence="5">
    <location>
        <begin position="61"/>
        <end position="82"/>
    </location>
</feature>
<feature type="transmembrane region" description="Helical" evidence="5">
    <location>
        <begin position="103"/>
        <end position="125"/>
    </location>
</feature>
<dbReference type="RefSeq" id="WP_160609623.1">
    <property type="nucleotide sequence ID" value="NZ_WTZA01000001.1"/>
</dbReference>
<evidence type="ECO:0000313" key="7">
    <source>
        <dbReference type="Proteomes" id="UP000439522"/>
    </source>
</evidence>
<evidence type="ECO:0000313" key="6">
    <source>
        <dbReference type="EMBL" id="MXO73804.1"/>
    </source>
</evidence>
<keyword evidence="2 5" id="KW-0812">Transmembrane</keyword>
<comment type="caution">
    <text evidence="6">The sequence shown here is derived from an EMBL/GenBank/DDBJ whole genome shotgun (WGS) entry which is preliminary data.</text>
</comment>
<proteinExistence type="predicted"/>
<dbReference type="PANTHER" id="PTHR36926">
    <property type="entry name" value="COLICIN V PRODUCTION PROTEIN"/>
    <property type="match status" value="1"/>
</dbReference>
<dbReference type="PANTHER" id="PTHR36926:SF1">
    <property type="entry name" value="COLICIN V PRODUCTION PROTEIN"/>
    <property type="match status" value="1"/>
</dbReference>
<dbReference type="AlphaFoldDB" id="A0A6I4TAL8"/>
<protein>
    <submittedName>
        <fullName evidence="6">CvpA family protein</fullName>
    </submittedName>
</protein>
<keyword evidence="3 5" id="KW-1133">Transmembrane helix</keyword>
<gene>
    <name evidence="6" type="ORF">GRI40_01015</name>
</gene>
<sequence>MTGFDIIVLIVVGIAAAGGFMRGFVQEALSLAAWALAILAIHYLHTPLYDWLVGQIGNPTGAAILAFALLLLIPYAGMKLIAGRLGETTRTSLLGPIDRVLGFGLGAIKGAVVVTCGFALLVLGYDAAWGIGGRPDWITQARTYTLVNASADALVQMIEERNSAAESQDAAIRDFGP</sequence>